<protein>
    <recommendedName>
        <fullName evidence="3">GH18 domain-containing protein</fullName>
    </recommendedName>
</protein>
<feature type="region of interest" description="Disordered" evidence="1">
    <location>
        <begin position="176"/>
        <end position="207"/>
    </location>
</feature>
<feature type="domain" description="GH18" evidence="3">
    <location>
        <begin position="248"/>
        <end position="348"/>
    </location>
</feature>
<feature type="transmembrane region" description="Helical" evidence="2">
    <location>
        <begin position="140"/>
        <end position="166"/>
    </location>
</feature>
<keyword evidence="2" id="KW-0472">Membrane</keyword>
<reference evidence="4 5" key="1">
    <citation type="journal article" date="2020" name="Cell">
        <title>Large-Scale Comparative Analyses of Tick Genomes Elucidate Their Genetic Diversity and Vector Capacities.</title>
        <authorList>
            <consortium name="Tick Genome and Microbiome Consortium (TIGMIC)"/>
            <person name="Jia N."/>
            <person name="Wang J."/>
            <person name="Shi W."/>
            <person name="Du L."/>
            <person name="Sun Y."/>
            <person name="Zhan W."/>
            <person name="Jiang J.F."/>
            <person name="Wang Q."/>
            <person name="Zhang B."/>
            <person name="Ji P."/>
            <person name="Bell-Sakyi L."/>
            <person name="Cui X.M."/>
            <person name="Yuan T.T."/>
            <person name="Jiang B.G."/>
            <person name="Yang W.F."/>
            <person name="Lam T.T."/>
            <person name="Chang Q.C."/>
            <person name="Ding S.J."/>
            <person name="Wang X.J."/>
            <person name="Zhu J.G."/>
            <person name="Ruan X.D."/>
            <person name="Zhao L."/>
            <person name="Wei J.T."/>
            <person name="Ye R.Z."/>
            <person name="Que T.C."/>
            <person name="Du C.H."/>
            <person name="Zhou Y.H."/>
            <person name="Cheng J.X."/>
            <person name="Dai P.F."/>
            <person name="Guo W.B."/>
            <person name="Han X.H."/>
            <person name="Huang E.J."/>
            <person name="Li L.F."/>
            <person name="Wei W."/>
            <person name="Gao Y.C."/>
            <person name="Liu J.Z."/>
            <person name="Shao H.Z."/>
            <person name="Wang X."/>
            <person name="Wang C.C."/>
            <person name="Yang T.C."/>
            <person name="Huo Q.B."/>
            <person name="Li W."/>
            <person name="Chen H.Y."/>
            <person name="Chen S.E."/>
            <person name="Zhou L.G."/>
            <person name="Ni X.B."/>
            <person name="Tian J.H."/>
            <person name="Sheng Y."/>
            <person name="Liu T."/>
            <person name="Pan Y.S."/>
            <person name="Xia L.Y."/>
            <person name="Li J."/>
            <person name="Zhao F."/>
            <person name="Cao W.C."/>
        </authorList>
    </citation>
    <scope>NUCLEOTIDE SEQUENCE [LARGE SCALE GENOMIC DNA]</scope>
    <source>
        <strain evidence="4">HaeL-2018</strain>
    </source>
</reference>
<evidence type="ECO:0000259" key="3">
    <source>
        <dbReference type="Pfam" id="PF00704"/>
    </source>
</evidence>
<dbReference type="SUPFAM" id="SSF51445">
    <property type="entry name" value="(Trans)glycosidases"/>
    <property type="match status" value="1"/>
</dbReference>
<dbReference type="AlphaFoldDB" id="A0A9J6G4Q5"/>
<dbReference type="InterPro" id="IPR017853">
    <property type="entry name" value="GH"/>
</dbReference>
<proteinExistence type="predicted"/>
<evidence type="ECO:0000313" key="4">
    <source>
        <dbReference type="EMBL" id="KAH9369504.1"/>
    </source>
</evidence>
<evidence type="ECO:0000256" key="2">
    <source>
        <dbReference type="SAM" id="Phobius"/>
    </source>
</evidence>
<dbReference type="VEuPathDB" id="VectorBase:HLOH_041398"/>
<name>A0A9J6G4Q5_HAELO</name>
<evidence type="ECO:0000313" key="5">
    <source>
        <dbReference type="Proteomes" id="UP000821853"/>
    </source>
</evidence>
<dbReference type="InterPro" id="IPR001223">
    <property type="entry name" value="Glyco_hydro18_cat"/>
</dbReference>
<dbReference type="EMBL" id="JABSTR010000005">
    <property type="protein sequence ID" value="KAH9369504.1"/>
    <property type="molecule type" value="Genomic_DNA"/>
</dbReference>
<dbReference type="Pfam" id="PF00704">
    <property type="entry name" value="Glyco_hydro_18"/>
    <property type="match status" value="1"/>
</dbReference>
<keyword evidence="5" id="KW-1185">Reference proteome</keyword>
<dbReference type="GO" id="GO:0005975">
    <property type="term" value="P:carbohydrate metabolic process"/>
    <property type="evidence" value="ECO:0007669"/>
    <property type="project" value="InterPro"/>
</dbReference>
<feature type="region of interest" description="Disordered" evidence="1">
    <location>
        <begin position="1"/>
        <end position="86"/>
    </location>
</feature>
<dbReference type="OrthoDB" id="6489548at2759"/>
<dbReference type="Proteomes" id="UP000821853">
    <property type="component" value="Chromosome 3"/>
</dbReference>
<feature type="compositionally biased region" description="Basic and acidic residues" evidence="1">
    <location>
        <begin position="1"/>
        <end position="15"/>
    </location>
</feature>
<gene>
    <name evidence="4" type="ORF">HPB48_019705</name>
</gene>
<keyword evidence="2" id="KW-0812">Transmembrane</keyword>
<comment type="caution">
    <text evidence="4">The sequence shown here is derived from an EMBL/GenBank/DDBJ whole genome shotgun (WGS) entry which is preliminary data.</text>
</comment>
<sequence length="385" mass="41936">MPAIDETRSSHDPGARKATRAASGDLGPARTAAATSGALPPGAHSGNNPRSPETPSAPPPPQQPSGSRSTSARSTARATTAALTSTWCRTMQPPGQYTWLGHLARRPAGHPSRATFPWRPCRPWRCPPLAEEPRALGADVLISVACLLSVLVCLLALAIALEALLLRMLNLDGSTSTAEAGTPERQPRLQRHQQQVHHEVKSSRGQQERALLPSLPTGAYQSSRKMFCVFNWALEGNDSVRPGYGLAFFPHQLCTDAVLCCAGLEPTTLALQADTIQTLRFSALRLSNAWLRLWLCLGGDEARSRGFADAADDTDARRRLVRSSVDWLQESGFQGVLMHWAPPGPRHPRQLVRILAPFKVHRPLSILAFVVHYTSDQRYISIRSS</sequence>
<dbReference type="Gene3D" id="3.20.20.80">
    <property type="entry name" value="Glycosidases"/>
    <property type="match status" value="1"/>
</dbReference>
<organism evidence="4 5">
    <name type="scientific">Haemaphysalis longicornis</name>
    <name type="common">Bush tick</name>
    <dbReference type="NCBI Taxonomy" id="44386"/>
    <lineage>
        <taxon>Eukaryota</taxon>
        <taxon>Metazoa</taxon>
        <taxon>Ecdysozoa</taxon>
        <taxon>Arthropoda</taxon>
        <taxon>Chelicerata</taxon>
        <taxon>Arachnida</taxon>
        <taxon>Acari</taxon>
        <taxon>Parasitiformes</taxon>
        <taxon>Ixodida</taxon>
        <taxon>Ixodoidea</taxon>
        <taxon>Ixodidae</taxon>
        <taxon>Haemaphysalinae</taxon>
        <taxon>Haemaphysalis</taxon>
    </lineage>
</organism>
<evidence type="ECO:0000256" key="1">
    <source>
        <dbReference type="SAM" id="MobiDB-lite"/>
    </source>
</evidence>
<accession>A0A9J6G4Q5</accession>
<keyword evidence="2" id="KW-1133">Transmembrane helix</keyword>
<feature type="compositionally biased region" description="Low complexity" evidence="1">
    <location>
        <begin position="64"/>
        <end position="86"/>
    </location>
</feature>